<dbReference type="CDD" id="cd06926">
    <property type="entry name" value="RNAP_II_RPB11"/>
    <property type="match status" value="1"/>
</dbReference>
<dbReference type="Gene3D" id="3.30.1360.10">
    <property type="entry name" value="RNA polymerase, RBP11-like subunit"/>
    <property type="match status" value="1"/>
</dbReference>
<organism evidence="8 9">
    <name type="scientific">Tetrahymena thermophila (strain SB210)</name>
    <dbReference type="NCBI Taxonomy" id="312017"/>
    <lineage>
        <taxon>Eukaryota</taxon>
        <taxon>Sar</taxon>
        <taxon>Alveolata</taxon>
        <taxon>Ciliophora</taxon>
        <taxon>Intramacronucleata</taxon>
        <taxon>Oligohymenophorea</taxon>
        <taxon>Hymenostomatida</taxon>
        <taxon>Tetrahymenina</taxon>
        <taxon>Tetrahymenidae</taxon>
        <taxon>Tetrahymena</taxon>
    </lineage>
</organism>
<dbReference type="OrthoDB" id="10248581at2759"/>
<gene>
    <name evidence="8" type="ORF">TTHERM_001093489</name>
</gene>
<dbReference type="GO" id="GO:0006366">
    <property type="term" value="P:transcription by RNA polymerase II"/>
    <property type="evidence" value="ECO:0007669"/>
    <property type="project" value="InterPro"/>
</dbReference>
<dbReference type="GeneID" id="24441682"/>
<evidence type="ECO:0000256" key="3">
    <source>
        <dbReference type="ARBA" id="ARBA00023163"/>
    </source>
</evidence>
<feature type="domain" description="DNA-directed RNA polymerase RBP11-like dimerisation" evidence="7">
    <location>
        <begin position="102"/>
        <end position="172"/>
    </location>
</feature>
<dbReference type="STRING" id="312017.W7WXG3"/>
<proteinExistence type="inferred from homology"/>
<dbReference type="InterPro" id="IPR009025">
    <property type="entry name" value="RBP11-like_dimer"/>
</dbReference>
<keyword evidence="6" id="KW-1133">Transmembrane helix</keyword>
<keyword evidence="3" id="KW-0804">Transcription</keyword>
<dbReference type="RefSeq" id="XP_012655973.1">
    <property type="nucleotide sequence ID" value="XM_012800519.1"/>
</dbReference>
<evidence type="ECO:0000256" key="1">
    <source>
        <dbReference type="ARBA" id="ARBA00004123"/>
    </source>
</evidence>
<feature type="non-terminal residue" evidence="8">
    <location>
        <position position="1"/>
    </location>
</feature>
<dbReference type="HAMAP" id="MF_00261">
    <property type="entry name" value="RNApol_arch_Rpo11"/>
    <property type="match status" value="1"/>
</dbReference>
<name>W7WXG3_TETTS</name>
<comment type="subcellular location">
    <subcellularLocation>
        <location evidence="1">Nucleus</location>
    </subcellularLocation>
</comment>
<evidence type="ECO:0000256" key="5">
    <source>
        <dbReference type="ARBA" id="ARBA00025751"/>
    </source>
</evidence>
<reference evidence="9" key="1">
    <citation type="journal article" date="2006" name="PLoS Biol.">
        <title>Macronuclear genome sequence of the ciliate Tetrahymena thermophila, a model eukaryote.</title>
        <authorList>
            <person name="Eisen J.A."/>
            <person name="Coyne R.S."/>
            <person name="Wu M."/>
            <person name="Wu D."/>
            <person name="Thiagarajan M."/>
            <person name="Wortman J.R."/>
            <person name="Badger J.H."/>
            <person name="Ren Q."/>
            <person name="Amedeo P."/>
            <person name="Jones K.M."/>
            <person name="Tallon L.J."/>
            <person name="Delcher A.L."/>
            <person name="Salzberg S.L."/>
            <person name="Silva J.C."/>
            <person name="Haas B.J."/>
            <person name="Majoros W.H."/>
            <person name="Farzad M."/>
            <person name="Carlton J.M."/>
            <person name="Smith R.K. Jr."/>
            <person name="Garg J."/>
            <person name="Pearlman R.E."/>
            <person name="Karrer K.M."/>
            <person name="Sun L."/>
            <person name="Manning G."/>
            <person name="Elde N.C."/>
            <person name="Turkewitz A.P."/>
            <person name="Asai D.J."/>
            <person name="Wilkes D.E."/>
            <person name="Wang Y."/>
            <person name="Cai H."/>
            <person name="Collins K."/>
            <person name="Stewart B.A."/>
            <person name="Lee S.R."/>
            <person name="Wilamowska K."/>
            <person name="Weinberg Z."/>
            <person name="Ruzzo W.L."/>
            <person name="Wloga D."/>
            <person name="Gaertig J."/>
            <person name="Frankel J."/>
            <person name="Tsao C.-C."/>
            <person name="Gorovsky M.A."/>
            <person name="Keeling P.J."/>
            <person name="Waller R.F."/>
            <person name="Patron N.J."/>
            <person name="Cherry J.M."/>
            <person name="Stover N.A."/>
            <person name="Krieger C.J."/>
            <person name="del Toro C."/>
            <person name="Ryder H.F."/>
            <person name="Williamson S.C."/>
            <person name="Barbeau R.A."/>
            <person name="Hamilton E.P."/>
            <person name="Orias E."/>
        </authorList>
    </citation>
    <scope>NUCLEOTIDE SEQUENCE [LARGE SCALE GENOMIC DNA]</scope>
    <source>
        <strain evidence="9">SB210</strain>
    </source>
</reference>
<dbReference type="GO" id="GO:0003899">
    <property type="term" value="F:DNA-directed RNA polymerase activity"/>
    <property type="evidence" value="ECO:0007669"/>
    <property type="project" value="InterPro"/>
</dbReference>
<sequence>QELVFKINLRDANFKLNISEDIKHYLLIVYVYIYFLIIKNINFYRQFKNREQIIFHIKKVIKMANREDFRQKFRELDAVVNQGNKKEKMQIVTNEKMINSKTIHMNLEDHTIGNLMRMHLLKNKEVKFAGYKVPHPLEPKLELKVQTVKDNTNQILIDTIDTIMRQVETMQDSFLQQVRLWEN</sequence>
<evidence type="ECO:0000313" key="9">
    <source>
        <dbReference type="Proteomes" id="UP000009168"/>
    </source>
</evidence>
<keyword evidence="2 8" id="KW-0240">DNA-directed RNA polymerase</keyword>
<dbReference type="InterPro" id="IPR036603">
    <property type="entry name" value="RBP11-like"/>
</dbReference>
<dbReference type="SUPFAM" id="SSF55257">
    <property type="entry name" value="RBP11-like subunits of RNA polymerase"/>
    <property type="match status" value="1"/>
</dbReference>
<evidence type="ECO:0000313" key="8">
    <source>
        <dbReference type="EMBL" id="EWS71490.1"/>
    </source>
</evidence>
<dbReference type="EMBL" id="GG662340">
    <property type="protein sequence ID" value="EWS71490.1"/>
    <property type="molecule type" value="Genomic_DNA"/>
</dbReference>
<dbReference type="InParanoid" id="W7WXG3"/>
<dbReference type="InterPro" id="IPR022905">
    <property type="entry name" value="Rpo11-like"/>
</dbReference>
<dbReference type="PANTHER" id="PTHR13946">
    <property type="entry name" value="DNA-DIRECTED RNA POLYMERASE I,II,III"/>
    <property type="match status" value="1"/>
</dbReference>
<dbReference type="PANTHER" id="PTHR13946:SF16">
    <property type="entry name" value="DNA-DIRECTED RNA POLYMERASE II SUBUNIT RPB11"/>
    <property type="match status" value="1"/>
</dbReference>
<dbReference type="KEGG" id="tet:TTHERM_001093489"/>
<accession>W7WXG3</accession>
<keyword evidence="6" id="KW-0472">Membrane</keyword>
<keyword evidence="4" id="KW-0539">Nucleus</keyword>
<dbReference type="GO" id="GO:0005665">
    <property type="term" value="C:RNA polymerase II, core complex"/>
    <property type="evidence" value="ECO:0007669"/>
    <property type="project" value="InterPro"/>
</dbReference>
<protein>
    <submittedName>
        <fullName evidence="8">DNA-directed RNA polymerase II 13.3 kDa proteinRPB11</fullName>
    </submittedName>
</protein>
<comment type="similarity">
    <text evidence="5">Belongs to the archaeal Rpo11/eukaryotic RPB11/RPC19 RNA polymerase subunit family.</text>
</comment>
<keyword evidence="9" id="KW-1185">Reference proteome</keyword>
<evidence type="ECO:0000256" key="6">
    <source>
        <dbReference type="SAM" id="Phobius"/>
    </source>
</evidence>
<dbReference type="Pfam" id="PF13656">
    <property type="entry name" value="RNA_pol_L_2"/>
    <property type="match status" value="1"/>
</dbReference>
<dbReference type="AlphaFoldDB" id="W7WXG3"/>
<feature type="transmembrane region" description="Helical" evidence="6">
    <location>
        <begin position="22"/>
        <end position="41"/>
    </location>
</feature>
<dbReference type="GO" id="GO:0046983">
    <property type="term" value="F:protein dimerization activity"/>
    <property type="evidence" value="ECO:0007669"/>
    <property type="project" value="InterPro"/>
</dbReference>
<evidence type="ECO:0000256" key="4">
    <source>
        <dbReference type="ARBA" id="ARBA00023242"/>
    </source>
</evidence>
<dbReference type="InterPro" id="IPR037685">
    <property type="entry name" value="RBP11"/>
</dbReference>
<evidence type="ECO:0000256" key="2">
    <source>
        <dbReference type="ARBA" id="ARBA00022478"/>
    </source>
</evidence>
<keyword evidence="6" id="KW-0812">Transmembrane</keyword>
<dbReference type="Proteomes" id="UP000009168">
    <property type="component" value="Unassembled WGS sequence"/>
</dbReference>
<evidence type="ECO:0000259" key="7">
    <source>
        <dbReference type="Pfam" id="PF13656"/>
    </source>
</evidence>